<keyword evidence="2" id="KW-1185">Reference proteome</keyword>
<organism evidence="1 2">
    <name type="scientific">Eragrostis curvula</name>
    <name type="common">weeping love grass</name>
    <dbReference type="NCBI Taxonomy" id="38414"/>
    <lineage>
        <taxon>Eukaryota</taxon>
        <taxon>Viridiplantae</taxon>
        <taxon>Streptophyta</taxon>
        <taxon>Embryophyta</taxon>
        <taxon>Tracheophyta</taxon>
        <taxon>Spermatophyta</taxon>
        <taxon>Magnoliopsida</taxon>
        <taxon>Liliopsida</taxon>
        <taxon>Poales</taxon>
        <taxon>Poaceae</taxon>
        <taxon>PACMAD clade</taxon>
        <taxon>Chloridoideae</taxon>
        <taxon>Eragrostideae</taxon>
        <taxon>Eragrostidinae</taxon>
        <taxon>Eragrostis</taxon>
    </lineage>
</organism>
<proteinExistence type="predicted"/>
<dbReference type="EMBL" id="RWGY01000029">
    <property type="protein sequence ID" value="TVU17365.1"/>
    <property type="molecule type" value="Genomic_DNA"/>
</dbReference>
<gene>
    <name evidence="1" type="ORF">EJB05_33394</name>
</gene>
<evidence type="ECO:0000313" key="2">
    <source>
        <dbReference type="Proteomes" id="UP000324897"/>
    </source>
</evidence>
<comment type="caution">
    <text evidence="1">The sequence shown here is derived from an EMBL/GenBank/DDBJ whole genome shotgun (WGS) entry which is preliminary data.</text>
</comment>
<dbReference type="AlphaFoldDB" id="A0A5J9U1D7"/>
<dbReference type="Pfam" id="PF24904">
    <property type="entry name" value="RVE6"/>
    <property type="match status" value="1"/>
</dbReference>
<protein>
    <submittedName>
        <fullName evidence="1">Uncharacterized protein</fullName>
    </submittedName>
</protein>
<reference evidence="1 2" key="1">
    <citation type="journal article" date="2019" name="Sci. Rep.">
        <title>A high-quality genome of Eragrostis curvula grass provides insights into Poaceae evolution and supports new strategies to enhance forage quality.</title>
        <authorList>
            <person name="Carballo J."/>
            <person name="Santos B.A.C.M."/>
            <person name="Zappacosta D."/>
            <person name="Garbus I."/>
            <person name="Selva J.P."/>
            <person name="Gallo C.A."/>
            <person name="Diaz A."/>
            <person name="Albertini E."/>
            <person name="Caccamo M."/>
            <person name="Echenique V."/>
        </authorList>
    </citation>
    <scope>NUCLEOTIDE SEQUENCE [LARGE SCALE GENOMIC DNA]</scope>
    <source>
        <strain evidence="2">cv. Victoria</strain>
        <tissue evidence="1">Leaf</tissue>
    </source>
</reference>
<dbReference type="OrthoDB" id="118550at2759"/>
<sequence length="118" mass="12698">MAGAQQSVDWASRSGPAAACWSNHDDSFMMAPNGSEHVLAGGASPSNEAWLLQEDTIQLPLSPDDLRFAEVYAFVGDVFGSGTPRPVEAQLQRLHGMDPFVAETILLVLRNLQDNLCA</sequence>
<accession>A0A5J9U1D7</accession>
<name>A0A5J9U1D7_9POAL</name>
<dbReference type="Gramene" id="TVU17365">
    <property type="protein sequence ID" value="TVU17365"/>
    <property type="gene ID" value="EJB05_33394"/>
</dbReference>
<evidence type="ECO:0000313" key="1">
    <source>
        <dbReference type="EMBL" id="TVU17365.1"/>
    </source>
</evidence>
<dbReference type="Proteomes" id="UP000324897">
    <property type="component" value="Chromosome 7"/>
</dbReference>
<feature type="non-terminal residue" evidence="1">
    <location>
        <position position="1"/>
    </location>
</feature>